<evidence type="ECO:0000313" key="1">
    <source>
        <dbReference type="EMBL" id="AKU42957.1"/>
    </source>
</evidence>
<dbReference type="Proteomes" id="UP000202964">
    <property type="component" value="Segment"/>
</dbReference>
<name>A0A0K1LKD1_9CAUD</name>
<dbReference type="EMBL" id="KT186243">
    <property type="protein sequence ID" value="AKU42957.1"/>
    <property type="molecule type" value="Genomic_DNA"/>
</dbReference>
<reference evidence="2" key="1">
    <citation type="submission" date="2015-06" db="EMBL/GenBank/DDBJ databases">
        <title>Efficacy of two Staphylococcus aureus phage cocktails in cheese production.</title>
        <authorList>
            <person name="El Haddad L."/>
            <person name="Roy J.-P."/>
            <person name="Khalil G.E."/>
            <person name="St-Gelais D."/>
            <person name="Champagne C.P."/>
            <person name="Labrie S."/>
            <person name="Moineau S."/>
        </authorList>
    </citation>
    <scope>NUCLEOTIDE SEQUENCE [LARGE SCALE GENOMIC DNA]</scope>
</reference>
<dbReference type="GeneID" id="26630924"/>
<accession>A0A0K1LKD1</accession>
<dbReference type="KEGG" id="vg:26630924"/>
<dbReference type="RefSeq" id="YP_009204281.1">
    <property type="nucleotide sequence ID" value="NC_028862.1"/>
</dbReference>
<protein>
    <submittedName>
        <fullName evidence="1">Uncharacterized protein</fullName>
    </submittedName>
</protein>
<proteinExistence type="predicted"/>
<keyword evidence="2" id="KW-1185">Reference proteome</keyword>
<sequence length="84" mass="9687">MNTTVTIFDEDRQVKQFTFNTPEEADAMLESLKDDNGKEYKVEVTTGTGFVVEYEESASFKANHQRLKLNLNYCDDIFYDSTKA</sequence>
<evidence type="ECO:0000313" key="2">
    <source>
        <dbReference type="Proteomes" id="UP000202964"/>
    </source>
</evidence>
<organism evidence="1 2">
    <name type="scientific">Staphylococcus phage vB_SauS_phi2</name>
    <dbReference type="NCBI Taxonomy" id="1674930"/>
    <lineage>
        <taxon>Viruses</taxon>
        <taxon>Duplodnaviria</taxon>
        <taxon>Heunggongvirae</taxon>
        <taxon>Uroviricota</taxon>
        <taxon>Caudoviricetes</taxon>
        <taxon>Triavirus</taxon>
        <taxon>Triavirus tv2</taxon>
    </lineage>
</organism>